<feature type="region of interest" description="Disordered" evidence="1">
    <location>
        <begin position="195"/>
        <end position="247"/>
    </location>
</feature>
<evidence type="ECO:0008006" key="4">
    <source>
        <dbReference type="Google" id="ProtNLM"/>
    </source>
</evidence>
<sequence length="247" mass="25345">MSKPDTPNFPGMSAMTDSLDFVKTLWGSMGVPGMNMPGMNASGMKMPGMGLPGMVMPTLSVEEINKKIADLKAVENWLTLNMNMLRGTIQALEVQAATISTLQTMSESFAASMQPASGNDQGNGHASPSAFSGGNGSGNGAGVHSGDAKAHGAPEPTSKDQSDAAALTAPLMNAAAWWTMLQDQFKQAVSNAMTDMPKPAESTPKGDTKASTKPKADSKGESGSKPAKAATQATTSAAAPRKPKAAK</sequence>
<comment type="caution">
    <text evidence="2">The sequence shown here is derived from an EMBL/GenBank/DDBJ whole genome shotgun (WGS) entry which is preliminary data.</text>
</comment>
<dbReference type="NCBIfam" id="NF043076">
    <property type="entry name" value="PHA_gran_PhaM"/>
    <property type="match status" value="1"/>
</dbReference>
<feature type="compositionally biased region" description="Gly residues" evidence="1">
    <location>
        <begin position="133"/>
        <end position="143"/>
    </location>
</feature>
<feature type="compositionally biased region" description="Low complexity" evidence="1">
    <location>
        <begin position="224"/>
        <end position="240"/>
    </location>
</feature>
<keyword evidence="3" id="KW-1185">Reference proteome</keyword>
<feature type="region of interest" description="Disordered" evidence="1">
    <location>
        <begin position="112"/>
        <end position="163"/>
    </location>
</feature>
<protein>
    <recommendedName>
        <fullName evidence="4">Transcriptional regulator</fullName>
    </recommendedName>
</protein>
<dbReference type="EMBL" id="JAWIIV010000005">
    <property type="protein sequence ID" value="MEC4719058.1"/>
    <property type="molecule type" value="Genomic_DNA"/>
</dbReference>
<accession>A0ABU6J6J3</accession>
<evidence type="ECO:0000313" key="2">
    <source>
        <dbReference type="EMBL" id="MEC4719058.1"/>
    </source>
</evidence>
<feature type="compositionally biased region" description="Basic and acidic residues" evidence="1">
    <location>
        <begin position="204"/>
        <end position="222"/>
    </location>
</feature>
<feature type="compositionally biased region" description="Basic and acidic residues" evidence="1">
    <location>
        <begin position="146"/>
        <end position="162"/>
    </location>
</feature>
<feature type="compositionally biased region" description="Polar residues" evidence="1">
    <location>
        <begin position="112"/>
        <end position="124"/>
    </location>
</feature>
<name>A0ABU6J6J3_9BURK</name>
<evidence type="ECO:0000313" key="3">
    <source>
        <dbReference type="Proteomes" id="UP001352263"/>
    </source>
</evidence>
<organism evidence="2 3">
    <name type="scientific">Noviherbaspirillum album</name>
    <dbReference type="NCBI Taxonomy" id="3080276"/>
    <lineage>
        <taxon>Bacteria</taxon>
        <taxon>Pseudomonadati</taxon>
        <taxon>Pseudomonadota</taxon>
        <taxon>Betaproteobacteria</taxon>
        <taxon>Burkholderiales</taxon>
        <taxon>Oxalobacteraceae</taxon>
        <taxon>Noviherbaspirillum</taxon>
    </lineage>
</organism>
<reference evidence="2 3" key="1">
    <citation type="submission" date="2023-10" db="EMBL/GenBank/DDBJ databases">
        <title>Noviherbaspirillum sp. CPCC 100848 genome assembly.</title>
        <authorList>
            <person name="Li X.Y."/>
            <person name="Fang X.M."/>
        </authorList>
    </citation>
    <scope>NUCLEOTIDE SEQUENCE [LARGE SCALE GENOMIC DNA]</scope>
    <source>
        <strain evidence="2 3">CPCC 100848</strain>
    </source>
</reference>
<dbReference type="RefSeq" id="WP_326505782.1">
    <property type="nucleotide sequence ID" value="NZ_JAWIIV010000005.1"/>
</dbReference>
<dbReference type="Proteomes" id="UP001352263">
    <property type="component" value="Unassembled WGS sequence"/>
</dbReference>
<evidence type="ECO:0000256" key="1">
    <source>
        <dbReference type="SAM" id="MobiDB-lite"/>
    </source>
</evidence>
<proteinExistence type="predicted"/>
<gene>
    <name evidence="2" type="ORF">RY831_07855</name>
</gene>
<dbReference type="InterPro" id="IPR050026">
    <property type="entry name" value="PHA_gran_PhaM_N"/>
</dbReference>